<keyword evidence="6 8" id="KW-0234">DNA repair</keyword>
<evidence type="ECO:0000256" key="8">
    <source>
        <dbReference type="HAMAP-Rule" id="MF_00201"/>
    </source>
</evidence>
<evidence type="ECO:0000259" key="9">
    <source>
        <dbReference type="Pfam" id="PF11967"/>
    </source>
</evidence>
<keyword evidence="11" id="KW-1185">Reference proteome</keyword>
<dbReference type="InterPro" id="IPR003717">
    <property type="entry name" value="RecO"/>
</dbReference>
<evidence type="ECO:0000256" key="2">
    <source>
        <dbReference type="ARBA" id="ARBA00007452"/>
    </source>
</evidence>
<evidence type="ECO:0000256" key="5">
    <source>
        <dbReference type="ARBA" id="ARBA00023172"/>
    </source>
</evidence>
<evidence type="ECO:0000256" key="4">
    <source>
        <dbReference type="ARBA" id="ARBA00022763"/>
    </source>
</evidence>
<dbReference type="SUPFAM" id="SSF57863">
    <property type="entry name" value="ArfGap/RecO-like zinc finger"/>
    <property type="match status" value="1"/>
</dbReference>
<dbReference type="PANTHER" id="PTHR33991:SF1">
    <property type="entry name" value="DNA REPAIR PROTEIN RECO"/>
    <property type="match status" value="1"/>
</dbReference>
<dbReference type="InterPro" id="IPR037278">
    <property type="entry name" value="ARFGAP/RecO"/>
</dbReference>
<accession>A0ABQ6H4P8</accession>
<dbReference type="PANTHER" id="PTHR33991">
    <property type="entry name" value="DNA REPAIR PROTEIN RECO"/>
    <property type="match status" value="1"/>
</dbReference>
<dbReference type="NCBIfam" id="TIGR00613">
    <property type="entry name" value="reco"/>
    <property type="match status" value="1"/>
</dbReference>
<evidence type="ECO:0000313" key="11">
    <source>
        <dbReference type="Proteomes" id="UP001157133"/>
    </source>
</evidence>
<comment type="caution">
    <text evidence="10">The sequence shown here is derived from an EMBL/GenBank/DDBJ whole genome shotgun (WGS) entry which is preliminary data.</text>
</comment>
<proteinExistence type="inferred from homology"/>
<reference evidence="10 11" key="1">
    <citation type="submission" date="2023-03" db="EMBL/GenBank/DDBJ databases">
        <title>Draft genome sequence of Thalassotalea eurytherma JCM 18482T.</title>
        <authorList>
            <person name="Sawabe T."/>
        </authorList>
    </citation>
    <scope>NUCLEOTIDE SEQUENCE [LARGE SCALE GENOMIC DNA]</scope>
    <source>
        <strain evidence="10 11">JCM 18482</strain>
    </source>
</reference>
<dbReference type="EMBL" id="BSSU01000004">
    <property type="protein sequence ID" value="GLX81411.1"/>
    <property type="molecule type" value="Genomic_DNA"/>
</dbReference>
<organism evidence="10 11">
    <name type="scientific">Thalassotalea eurytherma</name>
    <dbReference type="NCBI Taxonomy" id="1144278"/>
    <lineage>
        <taxon>Bacteria</taxon>
        <taxon>Pseudomonadati</taxon>
        <taxon>Pseudomonadota</taxon>
        <taxon>Gammaproteobacteria</taxon>
        <taxon>Alteromonadales</taxon>
        <taxon>Colwelliaceae</taxon>
        <taxon>Thalassotalea</taxon>
    </lineage>
</organism>
<dbReference type="SUPFAM" id="SSF50249">
    <property type="entry name" value="Nucleic acid-binding proteins"/>
    <property type="match status" value="1"/>
</dbReference>
<name>A0ABQ6H4P8_9GAMM</name>
<dbReference type="InterPro" id="IPR042242">
    <property type="entry name" value="RecO_C"/>
</dbReference>
<feature type="domain" description="DNA replication/recombination mediator RecO N-terminal" evidence="9">
    <location>
        <begin position="1"/>
        <end position="76"/>
    </location>
</feature>
<gene>
    <name evidence="8 10" type="primary">recO</name>
    <name evidence="10" type="ORF">theurythT_08630</name>
</gene>
<dbReference type="Gene3D" id="2.40.50.140">
    <property type="entry name" value="Nucleic acid-binding proteins"/>
    <property type="match status" value="1"/>
</dbReference>
<comment type="similarity">
    <text evidence="2 8">Belongs to the RecO family.</text>
</comment>
<evidence type="ECO:0000313" key="10">
    <source>
        <dbReference type="EMBL" id="GLX81411.1"/>
    </source>
</evidence>
<keyword evidence="4 8" id="KW-0227">DNA damage</keyword>
<dbReference type="RefSeq" id="WP_284206745.1">
    <property type="nucleotide sequence ID" value="NZ_BSSU01000004.1"/>
</dbReference>
<dbReference type="HAMAP" id="MF_00201">
    <property type="entry name" value="RecO"/>
    <property type="match status" value="1"/>
</dbReference>
<sequence>MNETQQAFLLHSRPFKEHQLIIDLLTQYDGKVSAVISSGHSLKANKKGILQPFSLFSLQLSGKHSLKKASQLESCHQPIMLAGNSLYSGLYLNELLVKLLPENIPCDGLFFSYKQVINQLNEAVQIEPVLRYFEMQLIEELGVSFDFSALENNRGELFQFNVEQGFVEASSDSKSPIFEKQHLLAIAQENINDPNVLNTHKRLMRQMLNHLLGYKPLKSRELFIAREKKT</sequence>
<evidence type="ECO:0000256" key="1">
    <source>
        <dbReference type="ARBA" id="ARBA00003065"/>
    </source>
</evidence>
<dbReference type="Gene3D" id="1.20.1440.120">
    <property type="entry name" value="Recombination protein O, C-terminal domain"/>
    <property type="match status" value="1"/>
</dbReference>
<dbReference type="InterPro" id="IPR022572">
    <property type="entry name" value="DNA_rep/recomb_RecO_N"/>
</dbReference>
<evidence type="ECO:0000256" key="3">
    <source>
        <dbReference type="ARBA" id="ARBA00021310"/>
    </source>
</evidence>
<dbReference type="Pfam" id="PF11967">
    <property type="entry name" value="RecO_N"/>
    <property type="match status" value="1"/>
</dbReference>
<protein>
    <recommendedName>
        <fullName evidence="3 8">DNA repair protein RecO</fullName>
    </recommendedName>
    <alternativeName>
        <fullName evidence="7 8">Recombination protein O</fullName>
    </alternativeName>
</protein>
<evidence type="ECO:0000256" key="6">
    <source>
        <dbReference type="ARBA" id="ARBA00023204"/>
    </source>
</evidence>
<dbReference type="Proteomes" id="UP001157133">
    <property type="component" value="Unassembled WGS sequence"/>
</dbReference>
<dbReference type="Pfam" id="PF02565">
    <property type="entry name" value="RecO_C"/>
    <property type="match status" value="1"/>
</dbReference>
<keyword evidence="5 8" id="KW-0233">DNA recombination</keyword>
<comment type="function">
    <text evidence="1 8">Involved in DNA repair and RecF pathway recombination.</text>
</comment>
<evidence type="ECO:0000256" key="7">
    <source>
        <dbReference type="ARBA" id="ARBA00033409"/>
    </source>
</evidence>
<dbReference type="InterPro" id="IPR012340">
    <property type="entry name" value="NA-bd_OB-fold"/>
</dbReference>